<dbReference type="AlphaFoldDB" id="A0AAI9K1F3"/>
<evidence type="ECO:0000313" key="3">
    <source>
        <dbReference type="Proteomes" id="UP000660047"/>
    </source>
</evidence>
<protein>
    <submittedName>
        <fullName evidence="2">Uncharacterized protein</fullName>
    </submittedName>
</protein>
<comment type="caution">
    <text evidence="2">The sequence shown here is derived from an EMBL/GenBank/DDBJ whole genome shotgun (WGS) entry which is preliminary data.</text>
</comment>
<accession>A0AAI9K1F3</accession>
<feature type="signal peptide" evidence="1">
    <location>
        <begin position="1"/>
        <end position="27"/>
    </location>
</feature>
<dbReference type="EMBL" id="BLYL01000001">
    <property type="protein sequence ID" value="GFO93262.1"/>
    <property type="molecule type" value="Genomic_DNA"/>
</dbReference>
<dbReference type="Proteomes" id="UP000660047">
    <property type="component" value="Unassembled WGS sequence"/>
</dbReference>
<evidence type="ECO:0000313" key="2">
    <source>
        <dbReference type="EMBL" id="GFO93262.1"/>
    </source>
</evidence>
<dbReference type="PROSITE" id="PS51257">
    <property type="entry name" value="PROKAR_LIPOPROTEIN"/>
    <property type="match status" value="1"/>
</dbReference>
<feature type="chain" id="PRO_5042560311" evidence="1">
    <location>
        <begin position="28"/>
        <end position="308"/>
    </location>
</feature>
<organism evidence="2 3">
    <name type="scientific">Coprococcus eutactus</name>
    <dbReference type="NCBI Taxonomy" id="33043"/>
    <lineage>
        <taxon>Bacteria</taxon>
        <taxon>Bacillati</taxon>
        <taxon>Bacillota</taxon>
        <taxon>Clostridia</taxon>
        <taxon>Lachnospirales</taxon>
        <taxon>Lachnospiraceae</taxon>
        <taxon>Coprococcus</taxon>
    </lineage>
</organism>
<proteinExistence type="predicted"/>
<reference evidence="2" key="1">
    <citation type="submission" date="2020-06" db="EMBL/GenBank/DDBJ databases">
        <title>Characterization of fructooligosaccharide metabolism and fructooligosaccharide-degrading enzymes in human commensal butyrate producers.</title>
        <authorList>
            <person name="Tanno H."/>
            <person name="Fujii T."/>
            <person name="Hirano K."/>
            <person name="Maeno S."/>
            <person name="Tonozuka T."/>
            <person name="Sakamoto M."/>
            <person name="Ohkuma M."/>
            <person name="Tochio T."/>
            <person name="Endo A."/>
        </authorList>
    </citation>
    <scope>NUCLEOTIDE SEQUENCE</scope>
    <source>
        <strain evidence="2">JCM 31265</strain>
    </source>
</reference>
<gene>
    <name evidence="2" type="ORF">COEU31_03080</name>
</gene>
<keyword evidence="1" id="KW-0732">Signal</keyword>
<sequence length="308" mass="34567">MMKLRKTIIGSCAVLGIALLCSCGNNGKSGSGVLSTEVITEETTTEATTTEATTTEATTEVTTEETTTEVTTTEVTTTEASNIITDNGSPMSYKEAVNAYENEGERYFKKYWIQHEDRLYSMDSSHVLDENDNSYIKFTDSDFSCVKMYPGDLLVEFGGGWNYDIYPIESEGYTMPQEFTVDADNGCIEFRRKNLSEKMEENNMPLNKIYEINGETASSIQDYVEVNGDYYLSYTEPTGIFYKYYSDYESKEGSATVSVKYYVLGQKYYAEAQTAPEGYGYYKIPEGTPAGLYCVRTSGYSFIIDIIE</sequence>
<evidence type="ECO:0000256" key="1">
    <source>
        <dbReference type="SAM" id="SignalP"/>
    </source>
</evidence>
<name>A0AAI9K1F3_9FIRM</name>
<dbReference type="RefSeq" id="WP_022216370.1">
    <property type="nucleotide sequence ID" value="NZ_BLYL01000001.1"/>
</dbReference>